<dbReference type="AlphaFoldDB" id="A0A4R6VKE7"/>
<feature type="transmembrane region" description="Helical" evidence="1">
    <location>
        <begin position="12"/>
        <end position="31"/>
    </location>
</feature>
<evidence type="ECO:0008006" key="4">
    <source>
        <dbReference type="Google" id="ProtNLM"/>
    </source>
</evidence>
<dbReference type="RefSeq" id="WP_133572235.1">
    <property type="nucleotide sequence ID" value="NZ_SNYR01000002.1"/>
</dbReference>
<sequence>MTNTGHFTMKEAGQAIVGVFGISATAWLDLLTGANQILLGLGGLLVVWFTVYNLYLRNQKLRKDLNDPKK</sequence>
<protein>
    <recommendedName>
        <fullName evidence="4">Holin family HP1 protein</fullName>
    </recommendedName>
</protein>
<gene>
    <name evidence="2" type="ORF">ATL17_1563</name>
</gene>
<evidence type="ECO:0000313" key="2">
    <source>
        <dbReference type="EMBL" id="TDQ63557.1"/>
    </source>
</evidence>
<keyword evidence="3" id="KW-1185">Reference proteome</keyword>
<feature type="transmembrane region" description="Helical" evidence="1">
    <location>
        <begin position="37"/>
        <end position="56"/>
    </location>
</feature>
<keyword evidence="1" id="KW-0812">Transmembrane</keyword>
<keyword evidence="1" id="KW-0472">Membrane</keyword>
<dbReference type="EMBL" id="SNYR01000002">
    <property type="protein sequence ID" value="TDQ63557.1"/>
    <property type="molecule type" value="Genomic_DNA"/>
</dbReference>
<comment type="caution">
    <text evidence="2">The sequence shown here is derived from an EMBL/GenBank/DDBJ whole genome shotgun (WGS) entry which is preliminary data.</text>
</comment>
<reference evidence="2 3" key="1">
    <citation type="submission" date="2019-03" db="EMBL/GenBank/DDBJ databases">
        <title>Genomic Encyclopedia of Type Strains, Phase III (KMG-III): the genomes of soil and plant-associated and newly described type strains.</title>
        <authorList>
            <person name="Whitman W."/>
        </authorList>
    </citation>
    <scope>NUCLEOTIDE SEQUENCE [LARGE SCALE GENOMIC DNA]</scope>
    <source>
        <strain evidence="2 3">CGMCC 1.7002</strain>
    </source>
</reference>
<name>A0A4R6VKE7_9HYPH</name>
<evidence type="ECO:0000313" key="3">
    <source>
        <dbReference type="Proteomes" id="UP000295391"/>
    </source>
</evidence>
<keyword evidence="1" id="KW-1133">Transmembrane helix</keyword>
<accession>A0A4R6VKE7</accession>
<proteinExistence type="predicted"/>
<dbReference type="Proteomes" id="UP000295391">
    <property type="component" value="Unassembled WGS sequence"/>
</dbReference>
<organism evidence="2 3">
    <name type="scientific">Maritalea mobilis</name>
    <dbReference type="NCBI Taxonomy" id="483324"/>
    <lineage>
        <taxon>Bacteria</taxon>
        <taxon>Pseudomonadati</taxon>
        <taxon>Pseudomonadota</taxon>
        <taxon>Alphaproteobacteria</taxon>
        <taxon>Hyphomicrobiales</taxon>
        <taxon>Devosiaceae</taxon>
        <taxon>Maritalea</taxon>
    </lineage>
</organism>
<evidence type="ECO:0000256" key="1">
    <source>
        <dbReference type="SAM" id="Phobius"/>
    </source>
</evidence>